<evidence type="ECO:0008006" key="3">
    <source>
        <dbReference type="Google" id="ProtNLM"/>
    </source>
</evidence>
<dbReference type="Proteomes" id="UP000055702">
    <property type="component" value="Unassembled WGS sequence"/>
</dbReference>
<accession>A0A125BEE0</accession>
<dbReference type="SUPFAM" id="SSF81296">
    <property type="entry name" value="E set domains"/>
    <property type="match status" value="1"/>
</dbReference>
<name>A0A125BEE0_SHEFR</name>
<protein>
    <recommendedName>
        <fullName evidence="3">IPT/TIG domain-containing protein</fullName>
    </recommendedName>
</protein>
<gene>
    <name evidence="1" type="ORF">AWJ07_17375</name>
</gene>
<sequence>MLFRLLNCLVEVITPGMNGEQLTDPSKIKTTKDLFRRNLIDRAIWPSFSYLAEIIADKRKKNDPGIDPRGYVRDPSNGQVIEHITDIFIRTMPNVFDAIDDGFADGHLSVEDQKDIINELQKILEAERKGILDLKPGPVATAIYSVSGFDMKGFLSAVTAKVREEIAEAFIPGLGVILKVYDFLATVSNGINLAEAWYDLFNLNTKYEFRINWGLKLLEMSPAVLSNKPQMTPIEIKGIGICPRPNLLDDPIYPIIYFKDKLTGEDVTLEIKNRGSLDDSYVTRNNCTEVTVFIPASFMALMKLDSQVTVEFVFEDEVANSETQNTSPNYLTFGDGLMISKVSPNPTFIDAVIDIEGIGFSYINNENIVTFFDKFNNEVRATVISSSEQILTVKVPTGAVSGDLKVNVKELEAVTSIEISQTEMIFTFGDNGNLEDDSFQVKIDGNQIDESLAGERERTKKLTIQPGEKRVKLIGITVPDQRATYFICFSNNVDVLSGITSQKVDFPEGEQFEVELVIKVNSDSVSAPVNCNYHSLQSKNIQRLNVD</sequence>
<reference evidence="1 2" key="1">
    <citation type="submission" date="2016-01" db="EMBL/GenBank/DDBJ databases">
        <title>Draft genome of the antarctic isolate Shewanella frigidimarina Ag06-30.</title>
        <authorList>
            <person name="Parmeciano Di Noto G."/>
            <person name="Vazquez S."/>
            <person name="Mac Cormack W."/>
            <person name="Iriarte A."/>
            <person name="Quiroga C."/>
        </authorList>
    </citation>
    <scope>NUCLEOTIDE SEQUENCE [LARGE SCALE GENOMIC DNA]</scope>
    <source>
        <strain evidence="1 2">Ag06-30</strain>
    </source>
</reference>
<dbReference type="AlphaFoldDB" id="A0A125BEE0"/>
<organism evidence="1">
    <name type="scientific">Shewanella frigidimarina</name>
    <dbReference type="NCBI Taxonomy" id="56812"/>
    <lineage>
        <taxon>Bacteria</taxon>
        <taxon>Pseudomonadati</taxon>
        <taxon>Pseudomonadota</taxon>
        <taxon>Gammaproteobacteria</taxon>
        <taxon>Alteromonadales</taxon>
        <taxon>Shewanellaceae</taxon>
        <taxon>Shewanella</taxon>
    </lineage>
</organism>
<dbReference type="InterPro" id="IPR013783">
    <property type="entry name" value="Ig-like_fold"/>
</dbReference>
<comment type="caution">
    <text evidence="1">The sequence shown here is derived from an EMBL/GenBank/DDBJ whole genome shotgun (WGS) entry which is preliminary data.</text>
</comment>
<evidence type="ECO:0000313" key="2">
    <source>
        <dbReference type="Proteomes" id="UP000055702"/>
    </source>
</evidence>
<proteinExistence type="predicted"/>
<dbReference type="EMBL" id="LRDC01000022">
    <property type="protein sequence ID" value="KVX01509.1"/>
    <property type="molecule type" value="Genomic_DNA"/>
</dbReference>
<dbReference type="InterPro" id="IPR014756">
    <property type="entry name" value="Ig_E-set"/>
</dbReference>
<dbReference type="Gene3D" id="2.60.40.10">
    <property type="entry name" value="Immunoglobulins"/>
    <property type="match status" value="1"/>
</dbReference>
<evidence type="ECO:0000313" key="1">
    <source>
        <dbReference type="EMBL" id="KVX01509.1"/>
    </source>
</evidence>